<name>A0ABQ7MSZ6_BRACM</name>
<gene>
    <name evidence="1" type="primary">A04p015820.1_BraROA</name>
    <name evidence="1" type="ORF">IGI04_015413</name>
</gene>
<keyword evidence="2" id="KW-1185">Reference proteome</keyword>
<accession>A0ABQ7MSZ6</accession>
<evidence type="ECO:0000313" key="1">
    <source>
        <dbReference type="EMBL" id="KAG5400806.1"/>
    </source>
</evidence>
<protein>
    <submittedName>
        <fullName evidence="1">Uncharacterized protein</fullName>
    </submittedName>
</protein>
<dbReference type="EMBL" id="JADBGQ010000004">
    <property type="protein sequence ID" value="KAG5400806.1"/>
    <property type="molecule type" value="Genomic_DNA"/>
</dbReference>
<reference evidence="1 2" key="1">
    <citation type="submission" date="2021-03" db="EMBL/GenBank/DDBJ databases">
        <authorList>
            <person name="King G.J."/>
            <person name="Bancroft I."/>
            <person name="Baten A."/>
            <person name="Bloomfield J."/>
            <person name="Borpatragohain P."/>
            <person name="He Z."/>
            <person name="Irish N."/>
            <person name="Irwin J."/>
            <person name="Liu K."/>
            <person name="Mauleon R.P."/>
            <person name="Moore J."/>
            <person name="Morris R."/>
            <person name="Ostergaard L."/>
            <person name="Wang B."/>
            <person name="Wells R."/>
        </authorList>
    </citation>
    <scope>NUCLEOTIDE SEQUENCE [LARGE SCALE GENOMIC DNA]</scope>
    <source>
        <strain evidence="1">R-o-18</strain>
        <tissue evidence="1">Leaf</tissue>
    </source>
</reference>
<proteinExistence type="predicted"/>
<sequence>MISKFVHQKNEIVTSPLWKQSDDAGTYVMISDIYKRRGSCREEDEDEGERVKETSWLQLDSVLVSDACFCSWRLVSSLV</sequence>
<comment type="caution">
    <text evidence="1">The sequence shown here is derived from an EMBL/GenBank/DDBJ whole genome shotgun (WGS) entry which is preliminary data.</text>
</comment>
<organism evidence="1 2">
    <name type="scientific">Brassica rapa subsp. trilocularis</name>
    <dbReference type="NCBI Taxonomy" id="1813537"/>
    <lineage>
        <taxon>Eukaryota</taxon>
        <taxon>Viridiplantae</taxon>
        <taxon>Streptophyta</taxon>
        <taxon>Embryophyta</taxon>
        <taxon>Tracheophyta</taxon>
        <taxon>Spermatophyta</taxon>
        <taxon>Magnoliopsida</taxon>
        <taxon>eudicotyledons</taxon>
        <taxon>Gunneridae</taxon>
        <taxon>Pentapetalae</taxon>
        <taxon>rosids</taxon>
        <taxon>malvids</taxon>
        <taxon>Brassicales</taxon>
        <taxon>Brassicaceae</taxon>
        <taxon>Brassiceae</taxon>
        <taxon>Brassica</taxon>
    </lineage>
</organism>
<evidence type="ECO:0000313" key="2">
    <source>
        <dbReference type="Proteomes" id="UP000823674"/>
    </source>
</evidence>
<dbReference type="Proteomes" id="UP000823674">
    <property type="component" value="Chromosome A04"/>
</dbReference>